<keyword evidence="1" id="KW-0732">Signal</keyword>
<dbReference type="EMBL" id="LK032495">
    <property type="protein sequence ID" value="CDY41325.1"/>
    <property type="molecule type" value="Genomic_DNA"/>
</dbReference>
<proteinExistence type="predicted"/>
<dbReference type="PaxDb" id="3708-A0A078HRT4"/>
<dbReference type="AlphaFoldDB" id="A0A078HRT4"/>
<dbReference type="PROSITE" id="PS51257">
    <property type="entry name" value="PROKAR_LIPOPROTEIN"/>
    <property type="match status" value="1"/>
</dbReference>
<evidence type="ECO:0000256" key="1">
    <source>
        <dbReference type="SAM" id="SignalP"/>
    </source>
</evidence>
<evidence type="ECO:0000313" key="3">
    <source>
        <dbReference type="Proteomes" id="UP000028999"/>
    </source>
</evidence>
<organism evidence="2 3">
    <name type="scientific">Brassica napus</name>
    <name type="common">Rape</name>
    <dbReference type="NCBI Taxonomy" id="3708"/>
    <lineage>
        <taxon>Eukaryota</taxon>
        <taxon>Viridiplantae</taxon>
        <taxon>Streptophyta</taxon>
        <taxon>Embryophyta</taxon>
        <taxon>Tracheophyta</taxon>
        <taxon>Spermatophyta</taxon>
        <taxon>Magnoliopsida</taxon>
        <taxon>eudicotyledons</taxon>
        <taxon>Gunneridae</taxon>
        <taxon>Pentapetalae</taxon>
        <taxon>rosids</taxon>
        <taxon>malvids</taxon>
        <taxon>Brassicales</taxon>
        <taxon>Brassicaceae</taxon>
        <taxon>Brassiceae</taxon>
        <taxon>Brassica</taxon>
    </lineage>
</organism>
<protein>
    <submittedName>
        <fullName evidence="2">BnaA01g31940D protein</fullName>
    </submittedName>
</protein>
<name>A0A078HRT4_BRANA</name>
<keyword evidence="3" id="KW-1185">Reference proteome</keyword>
<feature type="chain" id="PRO_5044539718" evidence="1">
    <location>
        <begin position="25"/>
        <end position="73"/>
    </location>
</feature>
<evidence type="ECO:0000313" key="2">
    <source>
        <dbReference type="EMBL" id="CDY41325.1"/>
    </source>
</evidence>
<dbReference type="Gramene" id="CDY41325">
    <property type="protein sequence ID" value="CDY41325"/>
    <property type="gene ID" value="GSBRNA2T00072878001"/>
</dbReference>
<sequence>MEKISAFLVILFLVSSCMVKVTVTMPAIKCQTDEDCLKKYGRCKVTGALPICPHYNCICYHEMRTPSLSTSNS</sequence>
<gene>
    <name evidence="2" type="primary">BnaA01g31940D</name>
    <name evidence="2" type="ORF">GSBRNA2T00072878001</name>
</gene>
<dbReference type="OMA" id="CICYHEM"/>
<dbReference type="Proteomes" id="UP000028999">
    <property type="component" value="Unassembled WGS sequence"/>
</dbReference>
<feature type="signal peptide" evidence="1">
    <location>
        <begin position="1"/>
        <end position="24"/>
    </location>
</feature>
<reference evidence="2 3" key="1">
    <citation type="journal article" date="2014" name="Science">
        <title>Plant genetics. Early allopolyploid evolution in the post-Neolithic Brassica napus oilseed genome.</title>
        <authorList>
            <person name="Chalhoub B."/>
            <person name="Denoeud F."/>
            <person name="Liu S."/>
            <person name="Parkin I.A."/>
            <person name="Tang H."/>
            <person name="Wang X."/>
            <person name="Chiquet J."/>
            <person name="Belcram H."/>
            <person name="Tong C."/>
            <person name="Samans B."/>
            <person name="Correa M."/>
            <person name="Da Silva C."/>
            <person name="Just J."/>
            <person name="Falentin C."/>
            <person name="Koh C.S."/>
            <person name="Le Clainche I."/>
            <person name="Bernard M."/>
            <person name="Bento P."/>
            <person name="Noel B."/>
            <person name="Labadie K."/>
            <person name="Alberti A."/>
            <person name="Charles M."/>
            <person name="Arnaud D."/>
            <person name="Guo H."/>
            <person name="Daviaud C."/>
            <person name="Alamery S."/>
            <person name="Jabbari K."/>
            <person name="Zhao M."/>
            <person name="Edger P.P."/>
            <person name="Chelaifa H."/>
            <person name="Tack D."/>
            <person name="Lassalle G."/>
            <person name="Mestiri I."/>
            <person name="Schnel N."/>
            <person name="Le Paslier M.C."/>
            <person name="Fan G."/>
            <person name="Renault V."/>
            <person name="Bayer P.E."/>
            <person name="Golicz A.A."/>
            <person name="Manoli S."/>
            <person name="Lee T.H."/>
            <person name="Thi V.H."/>
            <person name="Chalabi S."/>
            <person name="Hu Q."/>
            <person name="Fan C."/>
            <person name="Tollenaere R."/>
            <person name="Lu Y."/>
            <person name="Battail C."/>
            <person name="Shen J."/>
            <person name="Sidebottom C.H."/>
            <person name="Wang X."/>
            <person name="Canaguier A."/>
            <person name="Chauveau A."/>
            <person name="Berard A."/>
            <person name="Deniot G."/>
            <person name="Guan M."/>
            <person name="Liu Z."/>
            <person name="Sun F."/>
            <person name="Lim Y.P."/>
            <person name="Lyons E."/>
            <person name="Town C.D."/>
            <person name="Bancroft I."/>
            <person name="Wang X."/>
            <person name="Meng J."/>
            <person name="Ma J."/>
            <person name="Pires J.C."/>
            <person name="King G.J."/>
            <person name="Brunel D."/>
            <person name="Delourme R."/>
            <person name="Renard M."/>
            <person name="Aury J.M."/>
            <person name="Adams K.L."/>
            <person name="Batley J."/>
            <person name="Snowdon R.J."/>
            <person name="Tost J."/>
            <person name="Edwards D."/>
            <person name="Zhou Y."/>
            <person name="Hua W."/>
            <person name="Sharpe A.G."/>
            <person name="Paterson A.H."/>
            <person name="Guan C."/>
            <person name="Wincker P."/>
        </authorList>
    </citation>
    <scope>NUCLEOTIDE SEQUENCE [LARGE SCALE GENOMIC DNA]</scope>
    <source>
        <strain evidence="3">cv. Darmor-bzh</strain>
    </source>
</reference>
<accession>A0A078HRT4</accession>